<organism evidence="1 2">
    <name type="scientific">Auriscalpium vulgare</name>
    <dbReference type="NCBI Taxonomy" id="40419"/>
    <lineage>
        <taxon>Eukaryota</taxon>
        <taxon>Fungi</taxon>
        <taxon>Dikarya</taxon>
        <taxon>Basidiomycota</taxon>
        <taxon>Agaricomycotina</taxon>
        <taxon>Agaricomycetes</taxon>
        <taxon>Russulales</taxon>
        <taxon>Auriscalpiaceae</taxon>
        <taxon>Auriscalpium</taxon>
    </lineage>
</organism>
<comment type="caution">
    <text evidence="1">The sequence shown here is derived from an EMBL/GenBank/DDBJ whole genome shotgun (WGS) entry which is preliminary data.</text>
</comment>
<name>A0ACB8S4V7_9AGAM</name>
<reference evidence="1" key="1">
    <citation type="submission" date="2021-02" db="EMBL/GenBank/DDBJ databases">
        <authorList>
            <consortium name="DOE Joint Genome Institute"/>
            <person name="Ahrendt S."/>
            <person name="Looney B.P."/>
            <person name="Miyauchi S."/>
            <person name="Morin E."/>
            <person name="Drula E."/>
            <person name="Courty P.E."/>
            <person name="Chicoki N."/>
            <person name="Fauchery L."/>
            <person name="Kohler A."/>
            <person name="Kuo A."/>
            <person name="Labutti K."/>
            <person name="Pangilinan J."/>
            <person name="Lipzen A."/>
            <person name="Riley R."/>
            <person name="Andreopoulos W."/>
            <person name="He G."/>
            <person name="Johnson J."/>
            <person name="Barry K.W."/>
            <person name="Grigoriev I.V."/>
            <person name="Nagy L."/>
            <person name="Hibbett D."/>
            <person name="Henrissat B."/>
            <person name="Matheny P.B."/>
            <person name="Labbe J."/>
            <person name="Martin F."/>
        </authorList>
    </citation>
    <scope>NUCLEOTIDE SEQUENCE</scope>
    <source>
        <strain evidence="1">FP105234-sp</strain>
    </source>
</reference>
<dbReference type="Proteomes" id="UP000814033">
    <property type="component" value="Unassembled WGS sequence"/>
</dbReference>
<reference evidence="1" key="2">
    <citation type="journal article" date="2022" name="New Phytol.">
        <title>Evolutionary transition to the ectomycorrhizal habit in the genomes of a hyperdiverse lineage of mushroom-forming fungi.</title>
        <authorList>
            <person name="Looney B."/>
            <person name="Miyauchi S."/>
            <person name="Morin E."/>
            <person name="Drula E."/>
            <person name="Courty P.E."/>
            <person name="Kohler A."/>
            <person name="Kuo A."/>
            <person name="LaButti K."/>
            <person name="Pangilinan J."/>
            <person name="Lipzen A."/>
            <person name="Riley R."/>
            <person name="Andreopoulos W."/>
            <person name="He G."/>
            <person name="Johnson J."/>
            <person name="Nolan M."/>
            <person name="Tritt A."/>
            <person name="Barry K.W."/>
            <person name="Grigoriev I.V."/>
            <person name="Nagy L.G."/>
            <person name="Hibbett D."/>
            <person name="Henrissat B."/>
            <person name="Matheny P.B."/>
            <person name="Labbe J."/>
            <person name="Martin F.M."/>
        </authorList>
    </citation>
    <scope>NUCLEOTIDE SEQUENCE</scope>
    <source>
        <strain evidence="1">FP105234-sp</strain>
    </source>
</reference>
<evidence type="ECO:0000313" key="1">
    <source>
        <dbReference type="EMBL" id="KAI0051138.1"/>
    </source>
</evidence>
<protein>
    <submittedName>
        <fullName evidence="1">HIT-like protein</fullName>
    </submittedName>
</protein>
<evidence type="ECO:0000313" key="2">
    <source>
        <dbReference type="Proteomes" id="UP000814033"/>
    </source>
</evidence>
<gene>
    <name evidence="1" type="ORF">FA95DRAFT_1580865</name>
</gene>
<keyword evidence="2" id="KW-1185">Reference proteome</keyword>
<sequence length="172" mass="19222">MTSFIINAHTHRPIPEFWRNDKGCAFCQIIERAAPAYRLYEDDKVVAFLDILPIRPGHMLIVPKVHYARVSDLPPEYAAALGQAISRLSLALTKAMQNTALNVVCNQEYAQAVAHVHYHVVPAPDLGGSRQAEEITRKAPLATDIHNRELEAREELDDGDAIQLVGRIKTHL</sequence>
<dbReference type="EMBL" id="MU275855">
    <property type="protein sequence ID" value="KAI0051138.1"/>
    <property type="molecule type" value="Genomic_DNA"/>
</dbReference>
<proteinExistence type="predicted"/>
<accession>A0ACB8S4V7</accession>